<organism evidence="1 2">
    <name type="scientific">Geotrichum galactomycetum</name>
    <dbReference type="NCBI Taxonomy" id="27317"/>
    <lineage>
        <taxon>Eukaryota</taxon>
        <taxon>Fungi</taxon>
        <taxon>Dikarya</taxon>
        <taxon>Ascomycota</taxon>
        <taxon>Saccharomycotina</taxon>
        <taxon>Dipodascomycetes</taxon>
        <taxon>Dipodascales</taxon>
        <taxon>Dipodascaceae</taxon>
        <taxon>Geotrichum</taxon>
    </lineage>
</organism>
<evidence type="ECO:0000313" key="2">
    <source>
        <dbReference type="Proteomes" id="UP000744676"/>
    </source>
</evidence>
<sequence length="1160" mass="115771">MFGNNNSGSAFGGFGANKPATGFGSGFGASNNNNNNNSIFGQNVNNNANTTSSAFGASSSGSAFGASNNNPTSSFGGGGGGFGSGGNAFGSNNNANSSGGGLFGSKPATSSFGGFGSSTTNSSSPFGSSTGGGGFGANVNTNQPTNGTTIPFNAHTEKDLSPGPSNGNLLIFQTISAMPAYLSQSLEELRYQDYQQNRRYGDGNTNNSGFGSTNTASPFGSNSNTAGGFGSSSPFGANNNPQTGSSTFGSAFGSNNNNNNAGGGLFGSSNNTNTSAFGSSNSTFGASKPGFGSSNTGGGFGSNTGFGSGNTSAFGTNTNATANKPAFGFGSSGTSAFGSNTNNNTTGGGLFGNTNANNSSPFGQNTNNAGSAFGAAKPAFGASTGGGFGSTFGSNNNANNSSPFGQNNTTGGGLFGQNNTNTSNTGGGLFGQNNNTTNTGGGLFGNSNTSNQPSGGLFGNKPAGTTGGLFGNNNTSTAGGFGNTNTGGGLFGNNNATTATNTSGGLFGTNNNNTAGASTFGSNTTTSGGLFGNKPAGTTGGLFGSNTNATNTGATPGGGLFGNNNASTTTGGTGLFGNNNTAASTGGGLFGKPAASTTTATTGGLFGAKPAGTGLFGNTQSTTSTFGGQTGTGGGLFGNAGTSTFGNNALGTNTTSGLFSQNKPGMGLNTNNVAANNQQLTQPSSLVATVDQNPYGNNPLFFTDEAIARATEYLSQGPMATPLTTNRDKNKKTSTTSAFRLTPKPLFSPARRTASVSSLTPNLRALTIYGPAEEETSNGTQLALTDGSAANTSLSSNSLFGSRADELLLSSSAFSPRQSVRRLIINRKSFPEKGATSFTELPSSSSLLLENGKETTTTTTTTTTTKTRYGVKNTILPPDLAGSNASEVLDKSTVTPAPLSGAKPTSAPTLVAAAAPVANKVDASAPTVAAEGVPAVNGKAANGKAAATANGGPIMFSADTAAETDASDSADDDTNTPDEELVNADGYWMSPSAAKLAQLPRAALKHVESYRVGRKGYGQIEFLAPVDLASLLPLTADLITRAQIEAAVFDNVIVFVQRACALYPDAKITSAAAGNSNGKTTAKRTVAKPPAGEGLHVPALISLEGVWPVTRDTREPVKDPRHRLYQLHLKRLQKLPNQEFVAFEPTTGTWVFKSIPPVKE</sequence>
<protein>
    <submittedName>
        <fullName evidence="1">Uncharacterized protein</fullName>
    </submittedName>
</protein>
<dbReference type="EMBL" id="QVQA01000046">
    <property type="protein sequence ID" value="KAF5098485.1"/>
    <property type="molecule type" value="Genomic_DNA"/>
</dbReference>
<gene>
    <name evidence="1" type="ORF">D0Z00_002007</name>
</gene>
<accession>A0ACB6V5H7</accession>
<evidence type="ECO:0000313" key="1">
    <source>
        <dbReference type="EMBL" id="KAF5098485.1"/>
    </source>
</evidence>
<reference evidence="1 2" key="1">
    <citation type="journal article" date="2020" name="Front. Microbiol.">
        <title>Phenotypic and Genetic Characterization of the Cheese Ripening Yeast Geotrichum candidum.</title>
        <authorList>
            <person name="Perkins V."/>
            <person name="Vignola S."/>
            <person name="Lessard M.H."/>
            <person name="Plante P.L."/>
            <person name="Corbeil J."/>
            <person name="Dugat-Bony E."/>
            <person name="Frenette M."/>
            <person name="Labrie S."/>
        </authorList>
    </citation>
    <scope>NUCLEOTIDE SEQUENCE [LARGE SCALE GENOMIC DNA]</scope>
    <source>
        <strain evidence="1 2">LMA-1147</strain>
    </source>
</reference>
<dbReference type="Proteomes" id="UP000744676">
    <property type="component" value="Unassembled WGS sequence"/>
</dbReference>
<comment type="caution">
    <text evidence="1">The sequence shown here is derived from an EMBL/GenBank/DDBJ whole genome shotgun (WGS) entry which is preliminary data.</text>
</comment>
<keyword evidence="2" id="KW-1185">Reference proteome</keyword>
<name>A0ACB6V5H7_9ASCO</name>
<proteinExistence type="predicted"/>